<dbReference type="PANTHER" id="PTHR35090">
    <property type="entry name" value="DNA-DIRECTED RNA POLYMERASE SUBUNIT I"/>
    <property type="match status" value="1"/>
</dbReference>
<dbReference type="AlphaFoldDB" id="A8AAD1"/>
<dbReference type="Gene3D" id="3.30.1380.20">
    <property type="entry name" value="Trafficking protein particle complex subunit 3"/>
    <property type="match status" value="1"/>
</dbReference>
<dbReference type="eggNOG" id="arCOG01688">
    <property type="taxonomic scope" value="Archaea"/>
</dbReference>
<dbReference type="OrthoDB" id="371687at2157"/>
<evidence type="ECO:0000313" key="2">
    <source>
        <dbReference type="EMBL" id="ABU81883.1"/>
    </source>
</evidence>
<reference evidence="2 3" key="1">
    <citation type="journal article" date="2008" name="Genome Biol.">
        <title>A genomic analysis of the archaeal system Ignicoccus hospitalis-Nanoarchaeum equitans.</title>
        <authorList>
            <person name="Podar M."/>
            <person name="Anderson I."/>
            <person name="Makarova K.S."/>
            <person name="Elkins J.G."/>
            <person name="Ivanova N."/>
            <person name="Wall M.A."/>
            <person name="Lykidis A."/>
            <person name="Mavromatis K."/>
            <person name="Sun H."/>
            <person name="Hudson M.E."/>
            <person name="Chen W."/>
            <person name="Deciu C."/>
            <person name="Hutchison D."/>
            <person name="Eads J.R."/>
            <person name="Anderson A."/>
            <person name="Fernandes F."/>
            <person name="Szeto E."/>
            <person name="Lapidus A."/>
            <person name="Kyrpides N.C."/>
            <person name="Saier M.H.Jr."/>
            <person name="Richardson P.M."/>
            <person name="Rachel R."/>
            <person name="Huber H."/>
            <person name="Eisen J.A."/>
            <person name="Koonin E.V."/>
            <person name="Keller M."/>
            <person name="Stetter K.O."/>
        </authorList>
    </citation>
    <scope>NUCLEOTIDE SEQUENCE [LARGE SCALE GENOMIC DNA]</scope>
    <source>
        <strain evidence="3">KIN4/I / DSM 18386 / JCM 14125</strain>
    </source>
</reference>
<name>A8AAD1_IGNH4</name>
<dbReference type="InterPro" id="IPR024096">
    <property type="entry name" value="NO_sig/Golgi_transp_ligand-bd"/>
</dbReference>
<dbReference type="SUPFAM" id="SSF111126">
    <property type="entry name" value="Ligand-binding domain in the NO signalling and Golgi transport"/>
    <property type="match status" value="1"/>
</dbReference>
<dbReference type="RefSeq" id="WP_011998735.1">
    <property type="nucleotide sequence ID" value="NC_009776.1"/>
</dbReference>
<dbReference type="GeneID" id="5562753"/>
<dbReference type="EMBL" id="CP000816">
    <property type="protein sequence ID" value="ABU81883.1"/>
    <property type="molecule type" value="Genomic_DNA"/>
</dbReference>
<dbReference type="PANTHER" id="PTHR35090:SF1">
    <property type="entry name" value="SLR0144 PROTEIN"/>
    <property type="match status" value="1"/>
</dbReference>
<accession>A8AAD1</accession>
<keyword evidence="3" id="KW-1185">Reference proteome</keyword>
<evidence type="ECO:0000259" key="1">
    <source>
        <dbReference type="SMART" id="SM00989"/>
    </source>
</evidence>
<dbReference type="HOGENOM" id="CLU_1017834_0_0_2"/>
<dbReference type="KEGG" id="iho:Igni_0701"/>
<evidence type="ECO:0000313" key="3">
    <source>
        <dbReference type="Proteomes" id="UP000000262"/>
    </source>
</evidence>
<sequence>MPPFVRDRDEDVAVLYPFIMRQRTLDIRFLVVKMRADKKDETLKKMLDLLMSKDIDVLHMIRGPTDVKAKSVTYIFVLNMRRASITIEALVQELKKMEGIKDVMSKTEKLGDITFFPNAFPLYTYDRAVVLSSDFLKALFNSFYAYFKQPALAASILYQLGMRVGYSLAKEIHEETKHTGEVLIRDVLDLLKSFGIGNFDFKVSRLKHGEYTFRLEKSLEAEVVTIKGPRCHFTRGLLSGIVSFVEGEYVQVQETKCSEGSPSPCIFVTLRKK</sequence>
<organism evidence="2 3">
    <name type="scientific">Ignicoccus hospitalis (strain KIN4/I / DSM 18386 / JCM 14125)</name>
    <dbReference type="NCBI Taxonomy" id="453591"/>
    <lineage>
        <taxon>Archaea</taxon>
        <taxon>Thermoproteota</taxon>
        <taxon>Thermoprotei</taxon>
        <taxon>Desulfurococcales</taxon>
        <taxon>Desulfurococcaceae</taxon>
        <taxon>Ignicoccus</taxon>
    </lineage>
</organism>
<dbReference type="InterPro" id="IPR004096">
    <property type="entry name" value="V4R"/>
</dbReference>
<feature type="domain" description="4-vinyl reductase 4VR" evidence="1">
    <location>
        <begin position="210"/>
        <end position="271"/>
    </location>
</feature>
<dbReference type="Proteomes" id="UP000000262">
    <property type="component" value="Chromosome"/>
</dbReference>
<dbReference type="SMART" id="SM00989">
    <property type="entry name" value="V4R"/>
    <property type="match status" value="1"/>
</dbReference>
<dbReference type="PhylomeDB" id="A8AAD1"/>
<protein>
    <recommendedName>
        <fullName evidence="1">4-vinyl reductase 4VR domain-containing protein</fullName>
    </recommendedName>
</protein>
<proteinExistence type="predicted"/>
<dbReference type="STRING" id="453591.Igni_0701"/>
<gene>
    <name evidence="2" type="ordered locus">Igni_0701</name>
</gene>